<reference evidence="1 2" key="1">
    <citation type="submission" date="2018-11" db="EMBL/GenBank/DDBJ databases">
        <authorList>
            <consortium name="Pathogen Informatics"/>
        </authorList>
    </citation>
    <scope>NUCLEOTIDE SEQUENCE [LARGE SCALE GENOMIC DNA]</scope>
</reference>
<dbReference type="AlphaFoldDB" id="A0A3P7S5I4"/>
<dbReference type="Proteomes" id="UP000271098">
    <property type="component" value="Unassembled WGS sequence"/>
</dbReference>
<sequence length="35" mass="4010">MKPYTQTHELSIQSMHIGFARLQISPLLVINLTMP</sequence>
<accession>A0A3P7S5I4</accession>
<name>A0A3P7S5I4_9BILA</name>
<organism evidence="1 2">
    <name type="scientific">Gongylonema pulchrum</name>
    <dbReference type="NCBI Taxonomy" id="637853"/>
    <lineage>
        <taxon>Eukaryota</taxon>
        <taxon>Metazoa</taxon>
        <taxon>Ecdysozoa</taxon>
        <taxon>Nematoda</taxon>
        <taxon>Chromadorea</taxon>
        <taxon>Rhabditida</taxon>
        <taxon>Spirurina</taxon>
        <taxon>Spiruromorpha</taxon>
        <taxon>Spiruroidea</taxon>
        <taxon>Gongylonematidae</taxon>
        <taxon>Gongylonema</taxon>
    </lineage>
</organism>
<evidence type="ECO:0000313" key="2">
    <source>
        <dbReference type="Proteomes" id="UP000271098"/>
    </source>
</evidence>
<evidence type="ECO:0000313" key="1">
    <source>
        <dbReference type="EMBL" id="VDN49986.1"/>
    </source>
</evidence>
<gene>
    <name evidence="1" type="ORF">GPUH_LOCUS27117</name>
</gene>
<dbReference type="EMBL" id="UYRT01119479">
    <property type="protein sequence ID" value="VDN49986.1"/>
    <property type="molecule type" value="Genomic_DNA"/>
</dbReference>
<proteinExistence type="predicted"/>
<keyword evidence="2" id="KW-1185">Reference proteome</keyword>
<protein>
    <submittedName>
        <fullName evidence="1">Uncharacterized protein</fullName>
    </submittedName>
</protein>